<comment type="caution">
    <text evidence="6">The sequence shown here is derived from an EMBL/GenBank/DDBJ whole genome shotgun (WGS) entry which is preliminary data.</text>
</comment>
<dbReference type="Pfam" id="PF00266">
    <property type="entry name" value="Aminotran_5"/>
    <property type="match status" value="1"/>
</dbReference>
<dbReference type="InterPro" id="IPR005303">
    <property type="entry name" value="MOCOS_middle"/>
</dbReference>
<dbReference type="Proteomes" id="UP001329430">
    <property type="component" value="Chromosome 5"/>
</dbReference>
<evidence type="ECO:0000256" key="2">
    <source>
        <dbReference type="ARBA" id="ARBA00022898"/>
    </source>
</evidence>
<evidence type="ECO:0000256" key="1">
    <source>
        <dbReference type="ARBA" id="ARBA00022679"/>
    </source>
</evidence>
<gene>
    <name evidence="4" type="primary">mal</name>
    <name evidence="6" type="ORF">RI129_008125</name>
</gene>
<reference evidence="6 7" key="1">
    <citation type="journal article" date="2024" name="Insects">
        <title>An Improved Chromosome-Level Genome Assembly of the Firefly Pyrocoelia pectoralis.</title>
        <authorList>
            <person name="Fu X."/>
            <person name="Meyer-Rochow V.B."/>
            <person name="Ballantyne L."/>
            <person name="Zhu X."/>
        </authorList>
    </citation>
    <scope>NUCLEOTIDE SEQUENCE [LARGE SCALE GENOMIC DNA]</scope>
    <source>
        <strain evidence="6">XCY_ONT2</strain>
    </source>
</reference>
<keyword evidence="2 4" id="KW-0663">Pyridoxal phosphate</keyword>
<protein>
    <recommendedName>
        <fullName evidence="4">Molybdenum cofactor sulfurase</fullName>
        <shortName evidence="4">MCS</shortName>
        <shortName evidence="4">MOS</shortName>
        <shortName evidence="4">MoCo sulfurase</shortName>
        <ecNumber evidence="4">2.8.1.9</ecNumber>
    </recommendedName>
    <alternativeName>
        <fullName evidence="4">Molybdenum cofactor sulfurtransferase</fullName>
    </alternativeName>
    <alternativeName>
        <fullName evidence="4">Protein maroon-like</fullName>
        <shortName evidence="4">Ma-l</shortName>
    </alternativeName>
</protein>
<feature type="modified residue" description="N6-(pyridoxal phosphate)lysine" evidence="4">
    <location>
        <position position="237"/>
    </location>
</feature>
<dbReference type="Gene3D" id="3.40.640.10">
    <property type="entry name" value="Type I PLP-dependent aspartate aminotransferase-like (Major domain)"/>
    <property type="match status" value="1"/>
</dbReference>
<evidence type="ECO:0000313" key="6">
    <source>
        <dbReference type="EMBL" id="KAK5644280.1"/>
    </source>
</evidence>
<dbReference type="GO" id="GO:0030151">
    <property type="term" value="F:molybdenum ion binding"/>
    <property type="evidence" value="ECO:0007669"/>
    <property type="project" value="UniProtKB-UniRule"/>
</dbReference>
<evidence type="ECO:0000313" key="7">
    <source>
        <dbReference type="Proteomes" id="UP001329430"/>
    </source>
</evidence>
<feature type="domain" description="MOSC" evidence="5">
    <location>
        <begin position="606"/>
        <end position="763"/>
    </location>
</feature>
<dbReference type="InterPro" id="IPR028886">
    <property type="entry name" value="MoCo_sulfurase"/>
</dbReference>
<dbReference type="InterPro" id="IPR000192">
    <property type="entry name" value="Aminotrans_V_dom"/>
</dbReference>
<dbReference type="GO" id="GO:0008265">
    <property type="term" value="F:molybdenum cofactor sulfurtransferase activity"/>
    <property type="evidence" value="ECO:0007669"/>
    <property type="project" value="UniProtKB-UniRule"/>
</dbReference>
<feature type="active site" evidence="4">
    <location>
        <position position="397"/>
    </location>
</feature>
<evidence type="ECO:0000259" key="5">
    <source>
        <dbReference type="PROSITE" id="PS51340"/>
    </source>
</evidence>
<comment type="catalytic activity">
    <reaction evidence="4">
        <text>Mo-molybdopterin + L-cysteine + AH2 = thio-Mo-molybdopterin + L-alanine + A + H2O</text>
        <dbReference type="Rhea" id="RHEA:42636"/>
        <dbReference type="ChEBI" id="CHEBI:13193"/>
        <dbReference type="ChEBI" id="CHEBI:15377"/>
        <dbReference type="ChEBI" id="CHEBI:17499"/>
        <dbReference type="ChEBI" id="CHEBI:35235"/>
        <dbReference type="ChEBI" id="CHEBI:57972"/>
        <dbReference type="ChEBI" id="CHEBI:71302"/>
        <dbReference type="ChEBI" id="CHEBI:82685"/>
        <dbReference type="EC" id="2.8.1.9"/>
    </reaction>
</comment>
<dbReference type="InterPro" id="IPR015424">
    <property type="entry name" value="PyrdxlP-dep_Trfase"/>
</dbReference>
<dbReference type="PANTHER" id="PTHR14237">
    <property type="entry name" value="MOLYBDOPTERIN COFACTOR SULFURASE MOSC"/>
    <property type="match status" value="1"/>
</dbReference>
<dbReference type="Pfam" id="PF03476">
    <property type="entry name" value="MOSC_N"/>
    <property type="match status" value="1"/>
</dbReference>
<keyword evidence="7" id="KW-1185">Reference proteome</keyword>
<dbReference type="AlphaFoldDB" id="A0AAN7V9N3"/>
<keyword evidence="1 4" id="KW-0808">Transferase</keyword>
<dbReference type="HAMAP" id="MF_03050">
    <property type="entry name" value="MOCOS"/>
    <property type="match status" value="1"/>
</dbReference>
<dbReference type="PROSITE" id="PS51340">
    <property type="entry name" value="MOSC"/>
    <property type="match status" value="1"/>
</dbReference>
<comment type="function">
    <text evidence="4">Sulfurates the molybdenum cofactor. Sulfation of molybdenum is essential for xanthine dehydrogenase (XDH) and aldehyde oxidase (ADO) enzymes in which molybdenum cofactor is liganded by 1 oxygen and 1 sulfur atom in active form.</text>
</comment>
<comment type="similarity">
    <text evidence="4">Belongs to the class-V pyridoxal-phosphate-dependent aminotransferase family. MOCOS subfamily.</text>
</comment>
<keyword evidence="3 4" id="KW-0501">Molybdenum cofactor biosynthesis</keyword>
<dbReference type="EC" id="2.8.1.9" evidence="4"/>
<dbReference type="GO" id="GO:0016829">
    <property type="term" value="F:lyase activity"/>
    <property type="evidence" value="ECO:0007669"/>
    <property type="project" value="UniProtKB-UniRule"/>
</dbReference>
<evidence type="ECO:0000256" key="3">
    <source>
        <dbReference type="ARBA" id="ARBA00023150"/>
    </source>
</evidence>
<dbReference type="InterPro" id="IPR015421">
    <property type="entry name" value="PyrdxlP-dep_Trfase_major"/>
</dbReference>
<dbReference type="PANTHER" id="PTHR14237:SF80">
    <property type="entry name" value="MOLYBDENUM COFACTOR SULFURASE"/>
    <property type="match status" value="1"/>
</dbReference>
<name>A0AAN7V9N3_9COLE</name>
<dbReference type="EMBL" id="JAVRBK010000005">
    <property type="protein sequence ID" value="KAK5644280.1"/>
    <property type="molecule type" value="Genomic_DNA"/>
</dbReference>
<organism evidence="6 7">
    <name type="scientific">Pyrocoelia pectoralis</name>
    <dbReference type="NCBI Taxonomy" id="417401"/>
    <lineage>
        <taxon>Eukaryota</taxon>
        <taxon>Metazoa</taxon>
        <taxon>Ecdysozoa</taxon>
        <taxon>Arthropoda</taxon>
        <taxon>Hexapoda</taxon>
        <taxon>Insecta</taxon>
        <taxon>Pterygota</taxon>
        <taxon>Neoptera</taxon>
        <taxon>Endopterygota</taxon>
        <taxon>Coleoptera</taxon>
        <taxon>Polyphaga</taxon>
        <taxon>Elateriformia</taxon>
        <taxon>Elateroidea</taxon>
        <taxon>Lampyridae</taxon>
        <taxon>Lampyrinae</taxon>
        <taxon>Pyrocoelia</taxon>
    </lineage>
</organism>
<sequence>MARPEQGKVSYNNCVYTSEQEALISSEFLRLKDECYLEHAGATLYSEKQLSAVFSDFSLNTYGNPHASKLSEDVVDQIRYRILEHFHTNSDEYSVIFTSGATGALKLVGESFRFGDDGVFAYLSDNHTSVLGMREYAKNAVALSPSEAYEALSSPSHEEKGENRTSSLFVFPAQCNFSGGKYPLAWISKVHEGVLSDYCGAKPTKWYCMLDAAAYVSTNLLDLSKYKPDFICVSFYKLFGYPTGLGALLVKHSAAGVLEKKYFGGGTVLMALSLERVHVPKKQLHERFEDGTLPFLSIIALKHGFDTLQRLKLSMDNISCHTFSLARYVYSNLKLLRHSNRKPVAVLYHDSDFDSINSQGGIVNFNLLRPSGEYVGYAEVLHIANLFKVCLRTGCFCNPGACQRHLKLTTMDVKHHFKSGHVCGDQNDLIDGYPTGSVRISFGYMSTKRDADTFLSMIKECFVTISRTPILSCRTITTRTVPSNKRSSGVVEGIYVYPVKSCGAFKVNESWPIVHTGFKYDREWMIVNVTGVCITQKQDARLCMIKPEINLDSETLVLHYEGFEKVTLPLNMARNNRVSFLKCQSKVCGDRILGWDCGDEVGNWLSEVLGYPGLRLLKQCDDIKEINRSVNEEKASLSLTNQAQFLLINTASVEWLSDCIRTNYINTDDLIMRFRPNLVVAFQEPLVERKCSKVQVGNLTLNCDGHCTRCQMVCIDQKTGEKSPEPLKTLSKMFGGKISFGIYLSSLEIKQNFMNVNDVVELIT</sequence>
<dbReference type="GO" id="GO:0030170">
    <property type="term" value="F:pyridoxal phosphate binding"/>
    <property type="evidence" value="ECO:0007669"/>
    <property type="project" value="UniProtKB-UniRule"/>
</dbReference>
<dbReference type="InterPro" id="IPR005302">
    <property type="entry name" value="MoCF_Sase_C"/>
</dbReference>
<dbReference type="Pfam" id="PF03473">
    <property type="entry name" value="MOSC"/>
    <property type="match status" value="1"/>
</dbReference>
<proteinExistence type="inferred from homology"/>
<evidence type="ECO:0000256" key="4">
    <source>
        <dbReference type="HAMAP-Rule" id="MF_03050"/>
    </source>
</evidence>
<accession>A0AAN7V9N3</accession>
<dbReference type="SUPFAM" id="SSF141673">
    <property type="entry name" value="MOSC N-terminal domain-like"/>
    <property type="match status" value="1"/>
</dbReference>
<comment type="cofactor">
    <cofactor evidence="4">
        <name>pyridoxal 5'-phosphate</name>
        <dbReference type="ChEBI" id="CHEBI:597326"/>
    </cofactor>
</comment>
<dbReference type="SUPFAM" id="SSF53383">
    <property type="entry name" value="PLP-dependent transferases"/>
    <property type="match status" value="1"/>
</dbReference>
<dbReference type="GO" id="GO:0006777">
    <property type="term" value="P:Mo-molybdopterin cofactor biosynthetic process"/>
    <property type="evidence" value="ECO:0007669"/>
    <property type="project" value="UniProtKB-UniRule"/>
</dbReference>